<dbReference type="RefSeq" id="WP_379496947.1">
    <property type="nucleotide sequence ID" value="NZ_JBHSAO010000008.1"/>
</dbReference>
<evidence type="ECO:0000313" key="2">
    <source>
        <dbReference type="EMBL" id="MFC4024453.1"/>
    </source>
</evidence>
<evidence type="ECO:0000259" key="1">
    <source>
        <dbReference type="PROSITE" id="PS51707"/>
    </source>
</evidence>
<keyword evidence="3" id="KW-1185">Reference proteome</keyword>
<dbReference type="InterPro" id="IPR009195">
    <property type="entry name" value="Uncharacterised_YjbK"/>
</dbReference>
<proteinExistence type="predicted"/>
<dbReference type="InterPro" id="IPR033469">
    <property type="entry name" value="CYTH-like_dom_sf"/>
</dbReference>
<dbReference type="PIRSF" id="PIRSF012526">
    <property type="entry name" value="CYTH_UCP012526"/>
    <property type="match status" value="1"/>
</dbReference>
<accession>A0ABV8GX47</accession>
<dbReference type="SUPFAM" id="SSF55154">
    <property type="entry name" value="CYTH-like phosphatases"/>
    <property type="match status" value="1"/>
</dbReference>
<name>A0ABV8GX47_9BACI</name>
<evidence type="ECO:0000313" key="3">
    <source>
        <dbReference type="Proteomes" id="UP001595772"/>
    </source>
</evidence>
<dbReference type="Proteomes" id="UP001595772">
    <property type="component" value="Unassembled WGS sequence"/>
</dbReference>
<organism evidence="2 3">
    <name type="scientific">Oceanobacillus longus</name>
    <dbReference type="NCBI Taxonomy" id="930120"/>
    <lineage>
        <taxon>Bacteria</taxon>
        <taxon>Bacillati</taxon>
        <taxon>Bacillota</taxon>
        <taxon>Bacilli</taxon>
        <taxon>Bacillales</taxon>
        <taxon>Bacillaceae</taxon>
        <taxon>Oceanobacillus</taxon>
    </lineage>
</organism>
<dbReference type="EMBL" id="JBHSAO010000008">
    <property type="protein sequence ID" value="MFC4024453.1"/>
    <property type="molecule type" value="Genomic_DNA"/>
</dbReference>
<dbReference type="CDD" id="cd07762">
    <property type="entry name" value="CYTH-like_Pase_1"/>
    <property type="match status" value="1"/>
</dbReference>
<feature type="domain" description="CYTH" evidence="1">
    <location>
        <begin position="4"/>
        <end position="190"/>
    </location>
</feature>
<protein>
    <submittedName>
        <fullName evidence="2">CYTH domain-containing protein</fullName>
    </submittedName>
</protein>
<sequence>MTQEIEIEYKNLLTKAEFDRLLYGLPFPLSGKKQTNHYFETKDFLLKENGCALRIREKEGRYQLTLKEPHPEGLLETHDWLTNHEANSWLDGHIIPKKNTEKQLLEQGIAIEKLLYCGQLTTVRREIPYQDVLLVLDNSTYHDQEDFEFELEAKTRETGLQMFQHILSEHHIQHRETPNKIERFFYSMKD</sequence>
<comment type="caution">
    <text evidence="2">The sequence shown here is derived from an EMBL/GenBank/DDBJ whole genome shotgun (WGS) entry which is preliminary data.</text>
</comment>
<dbReference type="Gene3D" id="2.40.320.10">
    <property type="entry name" value="Hypothetical Protein Pfu-838710-001"/>
    <property type="match status" value="1"/>
</dbReference>
<dbReference type="PROSITE" id="PS51707">
    <property type="entry name" value="CYTH"/>
    <property type="match status" value="1"/>
</dbReference>
<reference evidence="3" key="1">
    <citation type="journal article" date="2019" name="Int. J. Syst. Evol. Microbiol.">
        <title>The Global Catalogue of Microorganisms (GCM) 10K type strain sequencing project: providing services to taxonomists for standard genome sequencing and annotation.</title>
        <authorList>
            <consortium name="The Broad Institute Genomics Platform"/>
            <consortium name="The Broad Institute Genome Sequencing Center for Infectious Disease"/>
            <person name="Wu L."/>
            <person name="Ma J."/>
        </authorList>
    </citation>
    <scope>NUCLEOTIDE SEQUENCE [LARGE SCALE GENOMIC DNA]</scope>
    <source>
        <strain evidence="3">IBRC-M 10703</strain>
    </source>
</reference>
<gene>
    <name evidence="2" type="ORF">ACFOUV_11670</name>
</gene>
<dbReference type="Pfam" id="PF01928">
    <property type="entry name" value="CYTH"/>
    <property type="match status" value="1"/>
</dbReference>
<dbReference type="InterPro" id="IPR023577">
    <property type="entry name" value="CYTH_domain"/>
</dbReference>
<dbReference type="SMART" id="SM01118">
    <property type="entry name" value="CYTH"/>
    <property type="match status" value="1"/>
</dbReference>